<accession>A0ABP7RBC5</accession>
<reference evidence="2" key="1">
    <citation type="journal article" date="2019" name="Int. J. Syst. Evol. Microbiol.">
        <title>The Global Catalogue of Microorganisms (GCM) 10K type strain sequencing project: providing services to taxonomists for standard genome sequencing and annotation.</title>
        <authorList>
            <consortium name="The Broad Institute Genomics Platform"/>
            <consortium name="The Broad Institute Genome Sequencing Center for Infectious Disease"/>
            <person name="Wu L."/>
            <person name="Ma J."/>
        </authorList>
    </citation>
    <scope>NUCLEOTIDE SEQUENCE [LARGE SCALE GENOMIC DNA]</scope>
    <source>
        <strain evidence="2">JCM 17561</strain>
    </source>
</reference>
<dbReference type="EMBL" id="BAABBP010000014">
    <property type="protein sequence ID" value="GAA3995266.1"/>
    <property type="molecule type" value="Genomic_DNA"/>
</dbReference>
<evidence type="ECO:0000313" key="2">
    <source>
        <dbReference type="Proteomes" id="UP001501627"/>
    </source>
</evidence>
<evidence type="ECO:0000313" key="1">
    <source>
        <dbReference type="EMBL" id="GAA3995266.1"/>
    </source>
</evidence>
<protein>
    <submittedName>
        <fullName evidence="1">Uncharacterized protein</fullName>
    </submittedName>
</protein>
<sequence length="134" mass="14584">MPLAGSGWPVPDEARDGWWPGLPYLLHDMRPQGYMGRLFARAEHHALGVAPDPQAWSDDDMLPMLHAPLPGGEVPMRTFEPPLPLPPQCAVWHAAWSAARDFWRAAADDGRVSATFCEVCAAHADQLSAAAVHA</sequence>
<organism evidence="1 2">
    <name type="scientific">Comamonas faecalis</name>
    <dbReference type="NCBI Taxonomy" id="1387849"/>
    <lineage>
        <taxon>Bacteria</taxon>
        <taxon>Pseudomonadati</taxon>
        <taxon>Pseudomonadota</taxon>
        <taxon>Betaproteobacteria</taxon>
        <taxon>Burkholderiales</taxon>
        <taxon>Comamonadaceae</taxon>
        <taxon>Comamonas</taxon>
    </lineage>
</organism>
<name>A0ABP7RBC5_9BURK</name>
<dbReference type="Proteomes" id="UP001501627">
    <property type="component" value="Unassembled WGS sequence"/>
</dbReference>
<keyword evidence="2" id="KW-1185">Reference proteome</keyword>
<proteinExistence type="predicted"/>
<comment type="caution">
    <text evidence="1">The sequence shown here is derived from an EMBL/GenBank/DDBJ whole genome shotgun (WGS) entry which is preliminary data.</text>
</comment>
<gene>
    <name evidence="1" type="ORF">GCM10022279_18570</name>
</gene>